<sequence length="895" mass="100646">MELFRKRFSASKCKTLLKLVVSRIKIGRNRHEIQVRQLRMDVLQLLQNKQEDSALIRVENVIREQNILDAFNVIETYCELVSAQMSIIDAQKVCPVDLQEAVSSLLYAGPRCAELPELLKVRKLFVRKYGQDFVTAAIELHSNCGVSKKIIEKLSGRSPSGETKENLLKKIALENGLQWSPPLKSHEDTPVSRSMGASKASSSRLPEEAAEFLAVKTPKTDYSQVTPKTKPAPPANVDDSSSGRHSVFNGSTYPEKPTKEASAEHDEAPYKRQFVPFVSTEIGKAPSTLSESGDVKRKQVVPPHEKATPSISRDSGQPTMLTTQQKTGNYTADRDSRIMRQDSANQNHVDQLCADDEEHQLSKSSYYKAVAAAAEAAAISAESAAAAARTAAKLAHSGLSRENSTVSDDEEEGNDFKHAKTIPIQEKTQKAGSKKDTDKIGKERNLDVRSTQPTKQRASGTLKNNEEKGKMTEISDEDGDDVDAPNYLEGRRHQPRAVLDQTSSDSEQELEHNEVYKINTRPTEKSSLKSNNPVFDEYNYQQTSSANKKVYTPSNKGSFQDEFSWSDDIDHGRANSKHSELKPEGFRSKPEELFRRNERNDIFSMSVSDEHEKIPFTGQQIQRLDSEISRPIFDEAFKYKSMQQLEEFYGTKNLEKHETTWEDDEDEAIWSKQKIQNFSNQKMTSVPRVLRPGAVESLEAETDSEIDEEPSSRKSATALPRSYKAGTAPQTRSFPGYASDEPGSPIFHENGSKIRFDKPLYNQNQMGESKVQEPPQKFYEENLTSYKKNVFNGRAAKQNLASEFERMEISSHTLGGQKKYGTSTWDSDDVEKDDYLSSYSSSTQYEKSFDFKPRAISPVYDENVADHFGIADVKKPSNLQSRPKIGESVRSRRTR</sequence>
<organism evidence="1 2">
    <name type="scientific">Diphasiastrum complanatum</name>
    <name type="common">Issler's clubmoss</name>
    <name type="synonym">Lycopodium complanatum</name>
    <dbReference type="NCBI Taxonomy" id="34168"/>
    <lineage>
        <taxon>Eukaryota</taxon>
        <taxon>Viridiplantae</taxon>
        <taxon>Streptophyta</taxon>
        <taxon>Embryophyta</taxon>
        <taxon>Tracheophyta</taxon>
        <taxon>Lycopodiopsida</taxon>
        <taxon>Lycopodiales</taxon>
        <taxon>Lycopodiaceae</taxon>
        <taxon>Lycopodioideae</taxon>
        <taxon>Diphasiastrum</taxon>
    </lineage>
</organism>
<comment type="caution">
    <text evidence="1">The sequence shown here is derived from an EMBL/GenBank/DDBJ whole genome shotgun (WGS) entry which is preliminary data.</text>
</comment>
<dbReference type="Proteomes" id="UP001162992">
    <property type="component" value="Chromosome 14"/>
</dbReference>
<evidence type="ECO:0000313" key="2">
    <source>
        <dbReference type="Proteomes" id="UP001162992"/>
    </source>
</evidence>
<accession>A0ACC2BQH4</accession>
<keyword evidence="2" id="KW-1185">Reference proteome</keyword>
<name>A0ACC2BQH4_DIPCM</name>
<reference evidence="2" key="1">
    <citation type="journal article" date="2024" name="Proc. Natl. Acad. Sci. U.S.A.">
        <title>Extraordinary preservation of gene collinearity over three hundred million years revealed in homosporous lycophytes.</title>
        <authorList>
            <person name="Li C."/>
            <person name="Wickell D."/>
            <person name="Kuo L.Y."/>
            <person name="Chen X."/>
            <person name="Nie B."/>
            <person name="Liao X."/>
            <person name="Peng D."/>
            <person name="Ji J."/>
            <person name="Jenkins J."/>
            <person name="Williams M."/>
            <person name="Shu S."/>
            <person name="Plott C."/>
            <person name="Barry K."/>
            <person name="Rajasekar S."/>
            <person name="Grimwood J."/>
            <person name="Han X."/>
            <person name="Sun S."/>
            <person name="Hou Z."/>
            <person name="He W."/>
            <person name="Dai G."/>
            <person name="Sun C."/>
            <person name="Schmutz J."/>
            <person name="Leebens-Mack J.H."/>
            <person name="Li F.W."/>
            <person name="Wang L."/>
        </authorList>
    </citation>
    <scope>NUCLEOTIDE SEQUENCE [LARGE SCALE GENOMIC DNA]</scope>
    <source>
        <strain evidence="2">cv. PW_Plant_1</strain>
    </source>
</reference>
<gene>
    <name evidence="1" type="ORF">O6H91_14G070700</name>
</gene>
<evidence type="ECO:0000313" key="1">
    <source>
        <dbReference type="EMBL" id="KAJ7532063.1"/>
    </source>
</evidence>
<proteinExistence type="predicted"/>
<protein>
    <submittedName>
        <fullName evidence="1">Uncharacterized protein</fullName>
    </submittedName>
</protein>
<dbReference type="EMBL" id="CM055105">
    <property type="protein sequence ID" value="KAJ7532063.1"/>
    <property type="molecule type" value="Genomic_DNA"/>
</dbReference>